<dbReference type="InterPro" id="IPR009360">
    <property type="entry name" value="Isy1"/>
</dbReference>
<sequence>MARNAEKAMTTLARWRAAKEAETGKNERRPYLASECKDLQKCEKWRLEIIREISKKVAQIQNAGLGEFRIRDLNDEINKLLREKRHWENQISDLGGPHYRRYGPKMFDAEGREVPGNRGYKYFGAAKELPGVRELFEQEPPPPPKKTRAELMKDIDADYYGYRDDDDGILLPLEEKAERQAIQRAVEEWKQQRASGEGGKEAEPDEEDIYGSDAKITSDEAAKQRGEQSEQQKDDPMGLLGPRFTAHVPVPSQKDIEAALLRKRKLELMKKYGIEDDEDM</sequence>
<comment type="similarity">
    <text evidence="2">Belongs to the ISY1 family.</text>
</comment>
<dbReference type="PANTHER" id="PTHR13021">
    <property type="entry name" value="PRE-MRNA-SPLICING FACTOR ISY1"/>
    <property type="match status" value="1"/>
</dbReference>
<organism evidence="5">
    <name type="scientific">Culex tarsalis</name>
    <name type="common">Encephalitis mosquito</name>
    <dbReference type="NCBI Taxonomy" id="7177"/>
    <lineage>
        <taxon>Eukaryota</taxon>
        <taxon>Metazoa</taxon>
        <taxon>Ecdysozoa</taxon>
        <taxon>Arthropoda</taxon>
        <taxon>Hexapoda</taxon>
        <taxon>Insecta</taxon>
        <taxon>Pterygota</taxon>
        <taxon>Neoptera</taxon>
        <taxon>Endopterygota</taxon>
        <taxon>Diptera</taxon>
        <taxon>Nematocera</taxon>
        <taxon>Culicoidea</taxon>
        <taxon>Culicidae</taxon>
        <taxon>Culicinae</taxon>
        <taxon>Culicini</taxon>
        <taxon>Culex</taxon>
        <taxon>Culex</taxon>
    </lineage>
</organism>
<dbReference type="EMBL" id="GFDL01011201">
    <property type="protein sequence ID" value="JAV23844.1"/>
    <property type="molecule type" value="Transcribed_RNA"/>
</dbReference>
<evidence type="ECO:0000256" key="4">
    <source>
        <dbReference type="SAM" id="MobiDB-lite"/>
    </source>
</evidence>
<evidence type="ECO:0000313" key="5">
    <source>
        <dbReference type="EMBL" id="JAV23844.1"/>
    </source>
</evidence>
<feature type="compositionally biased region" description="Basic and acidic residues" evidence="4">
    <location>
        <begin position="182"/>
        <end position="191"/>
    </location>
</feature>
<dbReference type="GO" id="GO:0005634">
    <property type="term" value="C:nucleus"/>
    <property type="evidence" value="ECO:0007669"/>
    <property type="project" value="UniProtKB-SubCell"/>
</dbReference>
<dbReference type="InterPro" id="IPR029012">
    <property type="entry name" value="Helix_hairpin_bin_sf"/>
</dbReference>
<dbReference type="AlphaFoldDB" id="A0A1Q3F8F0"/>
<reference evidence="5" key="1">
    <citation type="submission" date="2017-01" db="EMBL/GenBank/DDBJ databases">
        <title>A deep insight into the sialotranscriptome of adult male and female Cluex tarsalis mosquitoes.</title>
        <authorList>
            <person name="Ribeiro J.M."/>
            <person name="Moreira F."/>
            <person name="Bernard K.A."/>
            <person name="Calvo E."/>
        </authorList>
    </citation>
    <scope>NUCLEOTIDE SEQUENCE</scope>
    <source>
        <strain evidence="5">Kern County</strain>
        <tissue evidence="5">Salivary glands</tissue>
    </source>
</reference>
<evidence type="ECO:0000256" key="1">
    <source>
        <dbReference type="ARBA" id="ARBA00004123"/>
    </source>
</evidence>
<evidence type="ECO:0000256" key="3">
    <source>
        <dbReference type="ARBA" id="ARBA00023242"/>
    </source>
</evidence>
<dbReference type="Pfam" id="PF06246">
    <property type="entry name" value="Isy1"/>
    <property type="match status" value="1"/>
</dbReference>
<keyword evidence="3" id="KW-0539">Nucleus</keyword>
<evidence type="ECO:0000256" key="2">
    <source>
        <dbReference type="ARBA" id="ARBA00007002"/>
    </source>
</evidence>
<accession>A0A1Q3F8F0</accession>
<feature type="compositionally biased region" description="Basic and acidic residues" evidence="4">
    <location>
        <begin position="216"/>
        <end position="236"/>
    </location>
</feature>
<comment type="subcellular location">
    <subcellularLocation>
        <location evidence="1">Nucleus</location>
    </subcellularLocation>
</comment>
<dbReference type="FunFam" id="1.10.287.660:FF:000001">
    <property type="entry name" value="pre-mRNA-splicing factor ISY1 homolog"/>
    <property type="match status" value="1"/>
</dbReference>
<proteinExistence type="inferred from homology"/>
<protein>
    <submittedName>
        <fullName evidence="5">Putative pre-mrna-splicing factor isy1</fullName>
    </submittedName>
</protein>
<dbReference type="GO" id="GO:0000350">
    <property type="term" value="P:generation of catalytic spliceosome for second transesterification step"/>
    <property type="evidence" value="ECO:0007669"/>
    <property type="project" value="InterPro"/>
</dbReference>
<feature type="region of interest" description="Disordered" evidence="4">
    <location>
        <begin position="182"/>
        <end position="252"/>
    </location>
</feature>
<dbReference type="Gene3D" id="1.10.287.660">
    <property type="entry name" value="Helix hairpin bin"/>
    <property type="match status" value="1"/>
</dbReference>
<dbReference type="InterPro" id="IPR037200">
    <property type="entry name" value="Isy1_sf"/>
</dbReference>
<dbReference type="SUPFAM" id="SSF140102">
    <property type="entry name" value="ISY1 domain-like"/>
    <property type="match status" value="1"/>
</dbReference>
<name>A0A1Q3F8F0_CULTA</name>